<evidence type="ECO:0000313" key="2">
    <source>
        <dbReference type="Proteomes" id="UP001140074"/>
    </source>
</evidence>
<accession>A0A9W8IJQ0</accession>
<name>A0A9W8IJQ0_9FUNG</name>
<gene>
    <name evidence="1" type="ORF">GGH94_006312</name>
</gene>
<dbReference type="Proteomes" id="UP001140074">
    <property type="component" value="Unassembled WGS sequence"/>
</dbReference>
<dbReference type="AlphaFoldDB" id="A0A9W8IJQ0"/>
<evidence type="ECO:0000313" key="1">
    <source>
        <dbReference type="EMBL" id="KAJ2859052.1"/>
    </source>
</evidence>
<comment type="caution">
    <text evidence="1">The sequence shown here is derived from an EMBL/GenBank/DDBJ whole genome shotgun (WGS) entry which is preliminary data.</text>
</comment>
<organism evidence="1 2">
    <name type="scientific">Coemansia aciculifera</name>
    <dbReference type="NCBI Taxonomy" id="417176"/>
    <lineage>
        <taxon>Eukaryota</taxon>
        <taxon>Fungi</taxon>
        <taxon>Fungi incertae sedis</taxon>
        <taxon>Zoopagomycota</taxon>
        <taxon>Kickxellomycotina</taxon>
        <taxon>Kickxellomycetes</taxon>
        <taxon>Kickxellales</taxon>
        <taxon>Kickxellaceae</taxon>
        <taxon>Coemansia</taxon>
    </lineage>
</organism>
<keyword evidence="2" id="KW-1185">Reference proteome</keyword>
<protein>
    <submittedName>
        <fullName evidence="1">Uncharacterized protein</fullName>
    </submittedName>
</protein>
<reference evidence="1" key="1">
    <citation type="submission" date="2022-07" db="EMBL/GenBank/DDBJ databases">
        <title>Phylogenomic reconstructions and comparative analyses of Kickxellomycotina fungi.</title>
        <authorList>
            <person name="Reynolds N.K."/>
            <person name="Stajich J.E."/>
            <person name="Barry K."/>
            <person name="Grigoriev I.V."/>
            <person name="Crous P."/>
            <person name="Smith M.E."/>
        </authorList>
    </citation>
    <scope>NUCLEOTIDE SEQUENCE</scope>
    <source>
        <strain evidence="1">RSA 476</strain>
    </source>
</reference>
<sequence>MTTLSLFQILPTPVTERIVNYAADYEPDMPSFNPVDVNIRLVIRCAEPEAKEQLVWQLPLLWVCSNFCAVVLANCCKRYTVRFISSELNRCAVTWNMWPGHFKSLGIPVHFLAKELLMEVSLRDIYFGHALGIPSR</sequence>
<dbReference type="EMBL" id="JANBUY010000439">
    <property type="protein sequence ID" value="KAJ2859052.1"/>
    <property type="molecule type" value="Genomic_DNA"/>
</dbReference>
<proteinExistence type="predicted"/>